<dbReference type="EMBL" id="CP024785">
    <property type="protein sequence ID" value="AUB38155.1"/>
    <property type="molecule type" value="Genomic_DNA"/>
</dbReference>
<dbReference type="Proteomes" id="UP000232003">
    <property type="component" value="Chromosome"/>
</dbReference>
<accession>A0A2K8STN9</accession>
<dbReference type="AlphaFoldDB" id="A0A2K8STN9"/>
<gene>
    <name evidence="1" type="ORF">COO91_04120</name>
</gene>
<evidence type="ECO:0000313" key="2">
    <source>
        <dbReference type="Proteomes" id="UP000232003"/>
    </source>
</evidence>
<name>A0A2K8STN9_9NOSO</name>
<protein>
    <submittedName>
        <fullName evidence="1">Uncharacterized protein</fullName>
    </submittedName>
</protein>
<organism evidence="1 2">
    <name type="scientific">Nostoc flagelliforme CCNUN1</name>
    <dbReference type="NCBI Taxonomy" id="2038116"/>
    <lineage>
        <taxon>Bacteria</taxon>
        <taxon>Bacillati</taxon>
        <taxon>Cyanobacteriota</taxon>
        <taxon>Cyanophyceae</taxon>
        <taxon>Nostocales</taxon>
        <taxon>Nostocaceae</taxon>
        <taxon>Nostoc</taxon>
    </lineage>
</organism>
<reference evidence="1 2" key="1">
    <citation type="submission" date="2017-11" db="EMBL/GenBank/DDBJ databases">
        <title>Complete genome of a free-living desiccation-tolerant cyanobacterium and its photosynthetic adaptation to extreme terrestrial habitat.</title>
        <authorList>
            <person name="Shang J."/>
        </authorList>
    </citation>
    <scope>NUCLEOTIDE SEQUENCE [LARGE SCALE GENOMIC DNA]</scope>
    <source>
        <strain evidence="1 2">CCNUN1</strain>
    </source>
</reference>
<proteinExistence type="predicted"/>
<sequence length="40" mass="4343">MLKVCSQFLDFALDNPSFKIWEWGVEVGEAGGAGGARKNN</sequence>
<evidence type="ECO:0000313" key="1">
    <source>
        <dbReference type="EMBL" id="AUB38155.1"/>
    </source>
</evidence>
<keyword evidence="2" id="KW-1185">Reference proteome</keyword>
<dbReference type="KEGG" id="nfl:COO91_04120"/>